<reference evidence="2 3" key="1">
    <citation type="submission" date="2024-02" db="EMBL/GenBank/DDBJ databases">
        <title>High-quality chromosome-scale genome assembly of Pensacola bahiagrass (Paspalum notatum Flugge var. saurae).</title>
        <authorList>
            <person name="Vega J.M."/>
            <person name="Podio M."/>
            <person name="Orjuela J."/>
            <person name="Siena L.A."/>
            <person name="Pessino S.C."/>
            <person name="Combes M.C."/>
            <person name="Mariac C."/>
            <person name="Albertini E."/>
            <person name="Pupilli F."/>
            <person name="Ortiz J.P.A."/>
            <person name="Leblanc O."/>
        </authorList>
    </citation>
    <scope>NUCLEOTIDE SEQUENCE [LARGE SCALE GENOMIC DNA]</scope>
    <source>
        <strain evidence="2">R1</strain>
        <tissue evidence="2">Leaf</tissue>
    </source>
</reference>
<dbReference type="EMBL" id="CP144751">
    <property type="protein sequence ID" value="WVZ85779.1"/>
    <property type="molecule type" value="Genomic_DNA"/>
</dbReference>
<dbReference type="AlphaFoldDB" id="A0AAQ3U7R7"/>
<organism evidence="2 3">
    <name type="scientific">Paspalum notatum var. saurae</name>
    <dbReference type="NCBI Taxonomy" id="547442"/>
    <lineage>
        <taxon>Eukaryota</taxon>
        <taxon>Viridiplantae</taxon>
        <taxon>Streptophyta</taxon>
        <taxon>Embryophyta</taxon>
        <taxon>Tracheophyta</taxon>
        <taxon>Spermatophyta</taxon>
        <taxon>Magnoliopsida</taxon>
        <taxon>Liliopsida</taxon>
        <taxon>Poales</taxon>
        <taxon>Poaceae</taxon>
        <taxon>PACMAD clade</taxon>
        <taxon>Panicoideae</taxon>
        <taxon>Andropogonodae</taxon>
        <taxon>Paspaleae</taxon>
        <taxon>Paspalinae</taxon>
        <taxon>Paspalum</taxon>
    </lineage>
</organism>
<feature type="non-terminal residue" evidence="2">
    <location>
        <position position="1"/>
    </location>
</feature>
<sequence length="494" mass="51943">ASEVGEAADEGRGSVCRRLRPRVVGAVVRERVVLVGPADDGAGVHVGVGAAGVEEALEALLAADVCRVAGHRRQGRRPVVDPLRPPRAEVHHVGHALGVDAQDVVHLLLGESPEGLGGDGEALAGEGVAGDGHVLGVGGEQEAGRGDVLQPDLCIRPPAVYCVVEEGEPGRIRQKKSSACCLNGSSLVSPFTRALCVQDAERVLSQHARSGELVVPAEHVDAVAVPEGAEVAEVRGADVAADGVAVLALVPHGELHHVPRRGEQPPGVRRVGGLEHHAGRGERGRRLAGGVGSRRGRGHRVHGPRRVHVLGPLPAAVVRVRVAHADVERARGLRRRLEQVVRAPPHGGARVVHPRLHLAPVLQHAPRQHRRREGHREAELDVVAAVVVPSRQVHLFDCPVMSTSRQSSQLDALTMFKQTPHTYVCGRAVGEAGVGPPRDGLVGRELAGPLPLEEEYRLAERVGVVGVSVGGDDLAAGDGDDGDDDGDDHKSLRR</sequence>
<keyword evidence="3" id="KW-1185">Reference proteome</keyword>
<feature type="region of interest" description="Disordered" evidence="1">
    <location>
        <begin position="469"/>
        <end position="494"/>
    </location>
</feature>
<feature type="region of interest" description="Disordered" evidence="1">
    <location>
        <begin position="257"/>
        <end position="305"/>
    </location>
</feature>
<proteinExistence type="predicted"/>
<evidence type="ECO:0000313" key="2">
    <source>
        <dbReference type="EMBL" id="WVZ85779.1"/>
    </source>
</evidence>
<evidence type="ECO:0000313" key="3">
    <source>
        <dbReference type="Proteomes" id="UP001341281"/>
    </source>
</evidence>
<evidence type="ECO:0000256" key="1">
    <source>
        <dbReference type="SAM" id="MobiDB-lite"/>
    </source>
</evidence>
<accession>A0AAQ3U7R7</accession>
<feature type="compositionally biased region" description="Basic and acidic residues" evidence="1">
    <location>
        <begin position="272"/>
        <end position="285"/>
    </location>
</feature>
<protein>
    <submittedName>
        <fullName evidence="2">Uncharacterized protein</fullName>
    </submittedName>
</protein>
<feature type="compositionally biased region" description="Basic residues" evidence="1">
    <location>
        <begin position="294"/>
        <end position="305"/>
    </location>
</feature>
<gene>
    <name evidence="2" type="ORF">U9M48_032656</name>
</gene>
<dbReference type="Proteomes" id="UP001341281">
    <property type="component" value="Chromosome 07"/>
</dbReference>
<name>A0AAQ3U7R7_PASNO</name>